<dbReference type="EMBL" id="CM042050">
    <property type="protein sequence ID" value="KAI3733642.1"/>
    <property type="molecule type" value="Genomic_DNA"/>
</dbReference>
<reference evidence="1 2" key="2">
    <citation type="journal article" date="2022" name="Mol. Ecol. Resour.">
        <title>The genomes of chicory, endive, great burdock and yacon provide insights into Asteraceae paleo-polyploidization history and plant inulin production.</title>
        <authorList>
            <person name="Fan W."/>
            <person name="Wang S."/>
            <person name="Wang H."/>
            <person name="Wang A."/>
            <person name="Jiang F."/>
            <person name="Liu H."/>
            <person name="Zhao H."/>
            <person name="Xu D."/>
            <person name="Zhang Y."/>
        </authorList>
    </citation>
    <scope>NUCLEOTIDE SEQUENCE [LARGE SCALE GENOMIC DNA]</scope>
    <source>
        <strain evidence="2">cv. Niubang</strain>
    </source>
</reference>
<reference evidence="2" key="1">
    <citation type="journal article" date="2022" name="Mol. Ecol. Resour.">
        <title>The genomes of chicory, endive, great burdock and yacon provide insights into Asteraceae palaeo-polyploidization history and plant inulin production.</title>
        <authorList>
            <person name="Fan W."/>
            <person name="Wang S."/>
            <person name="Wang H."/>
            <person name="Wang A."/>
            <person name="Jiang F."/>
            <person name="Liu H."/>
            <person name="Zhao H."/>
            <person name="Xu D."/>
            <person name="Zhang Y."/>
        </authorList>
    </citation>
    <scope>NUCLEOTIDE SEQUENCE [LARGE SCALE GENOMIC DNA]</scope>
    <source>
        <strain evidence="2">cv. Niubang</strain>
    </source>
</reference>
<sequence>MEMTSRRSTRSHTTVDEDGYSQSDGYGNNSASLIIRMETSPSLLPPSLLLLTVPSKSKRRKKPSLVKNEHAFLLAIKKTTDDDDDEKQYYGDFIQTQVTNLFLLSTPLSTNSSSPTLISLSPPPPPLPEAALPTAGTEHGYSRQNFIYKYIIEG</sequence>
<protein>
    <submittedName>
        <fullName evidence="1">Uncharacterized protein</fullName>
    </submittedName>
</protein>
<keyword evidence="2" id="KW-1185">Reference proteome</keyword>
<organism evidence="1 2">
    <name type="scientific">Arctium lappa</name>
    <name type="common">Greater burdock</name>
    <name type="synonym">Lappa major</name>
    <dbReference type="NCBI Taxonomy" id="4217"/>
    <lineage>
        <taxon>Eukaryota</taxon>
        <taxon>Viridiplantae</taxon>
        <taxon>Streptophyta</taxon>
        <taxon>Embryophyta</taxon>
        <taxon>Tracheophyta</taxon>
        <taxon>Spermatophyta</taxon>
        <taxon>Magnoliopsida</taxon>
        <taxon>eudicotyledons</taxon>
        <taxon>Gunneridae</taxon>
        <taxon>Pentapetalae</taxon>
        <taxon>asterids</taxon>
        <taxon>campanulids</taxon>
        <taxon>Asterales</taxon>
        <taxon>Asteraceae</taxon>
        <taxon>Carduoideae</taxon>
        <taxon>Cardueae</taxon>
        <taxon>Arctiinae</taxon>
        <taxon>Arctium</taxon>
    </lineage>
</organism>
<comment type="caution">
    <text evidence="1">The sequence shown here is derived from an EMBL/GenBank/DDBJ whole genome shotgun (WGS) entry which is preliminary data.</text>
</comment>
<name>A0ACB9CH90_ARCLA</name>
<accession>A0ACB9CH90</accession>
<evidence type="ECO:0000313" key="2">
    <source>
        <dbReference type="Proteomes" id="UP001055879"/>
    </source>
</evidence>
<proteinExistence type="predicted"/>
<evidence type="ECO:0000313" key="1">
    <source>
        <dbReference type="EMBL" id="KAI3733642.1"/>
    </source>
</evidence>
<dbReference type="Proteomes" id="UP001055879">
    <property type="component" value="Linkage Group LG04"/>
</dbReference>
<gene>
    <name evidence="1" type="ORF">L6452_13090</name>
</gene>